<evidence type="ECO:0000256" key="1">
    <source>
        <dbReference type="SAM" id="MobiDB-lite"/>
    </source>
</evidence>
<dbReference type="OrthoDB" id="10618356at2759"/>
<dbReference type="EnsemblMetazoa" id="tetur14g00360.1">
    <property type="protein sequence ID" value="tetur14g00360.1"/>
    <property type="gene ID" value="tetur14g00360"/>
</dbReference>
<feature type="compositionally biased region" description="Low complexity" evidence="1">
    <location>
        <begin position="499"/>
        <end position="516"/>
    </location>
</feature>
<dbReference type="HOGENOM" id="CLU_339590_0_0_1"/>
<feature type="compositionally biased region" description="Pro residues" evidence="1">
    <location>
        <begin position="611"/>
        <end position="620"/>
    </location>
</feature>
<name>T1KKX4_TETUR</name>
<dbReference type="OMA" id="HREAFYS"/>
<reference evidence="3" key="2">
    <citation type="submission" date="2015-06" db="UniProtKB">
        <authorList>
            <consortium name="EnsemblMetazoa"/>
        </authorList>
    </citation>
    <scope>IDENTIFICATION</scope>
</reference>
<feature type="compositionally biased region" description="Polar residues" evidence="1">
    <location>
        <begin position="187"/>
        <end position="215"/>
    </location>
</feature>
<feature type="signal peptide" evidence="2">
    <location>
        <begin position="1"/>
        <end position="22"/>
    </location>
</feature>
<feature type="region of interest" description="Disordered" evidence="1">
    <location>
        <begin position="486"/>
        <end position="571"/>
    </location>
</feature>
<feature type="compositionally biased region" description="Polar residues" evidence="1">
    <location>
        <begin position="666"/>
        <end position="689"/>
    </location>
</feature>
<dbReference type="EMBL" id="CAEY01000201">
    <property type="status" value="NOT_ANNOTATED_CDS"/>
    <property type="molecule type" value="Genomic_DNA"/>
</dbReference>
<feature type="compositionally biased region" description="Low complexity" evidence="1">
    <location>
        <begin position="590"/>
        <end position="610"/>
    </location>
</feature>
<feature type="region of interest" description="Disordered" evidence="1">
    <location>
        <begin position="143"/>
        <end position="238"/>
    </location>
</feature>
<dbReference type="Proteomes" id="UP000015104">
    <property type="component" value="Unassembled WGS sequence"/>
</dbReference>
<sequence length="837" mass="88733">MFRQTITTASLVILLSIGLSSTNPVSSDSSDWSTRINDDVESTHVDGPIKYNFDESSEVDSSFSKREVSPVVGPLETPLVWGARIESSPSVGGGDVSPSSGTRTGIFVGGDNKQKVDWALNPGDNKKLYSTNDASDVIEQKKEDSVALAPEAPKQPEDSNADVYKDILPPVLTGKRRLAESDKPVQPSVTNDNKSPTVSSPTKDSDKVSSPTSSAVDIKGSLGGAVLPDQSNLKPSDKTIPQHVYTEDQFPTVITIKGREYLVIPHKGNNVQPVAPTQTSAGPWYANPGQGPFVKNVQSSSFGSSIFPNYPVLQPASLGVGPRPEQVPFPNQSFQSSVHSSSVGHSPAVVASSSSSSVSSQVVGETADQVVPDYSRYPGQPFGFFDSVFGQKSPPNFAFSSQYPIYHSSAFKNPNVHTSDGNRQDHSVQSNVFSQSFGQFSPFPFQPHSPQSFPSSPQLTKKYEYFAPASHQVTRVVSVPTTHTQSHAYPVASPPSFVSQSATSGSSGSSQSGETTVNGAPVNPNLVQDPSFSPKLQDPIAAQSPSVDAGSQQETNKPIKPESNLHAPPQVPSWSPYGFSVVAGSYPVQSPASVSVSSSSPSLVPSTLPAPLSPSSPAPPSLSHSSPSTVPSKTHVESPATVTVDTKFPQQSISPPYYSFEDNGVKVTSNPESASPSVTVGSSNVNSAADQPVKGQSQQQDQQVGVAGETLVPTTIVDNRNQYASNNPLSSSGYFVSSIDPVSAYPSSSSSFSSAATSASSPSQLGFPDQRKFFEPPWQYVYNYPVPITSAGHFGGDSLPTYNVHPHYSNGQLFYKSKRSGPESFEQSYEQNVPVLN</sequence>
<feature type="compositionally biased region" description="Low complexity" evidence="1">
    <location>
        <begin position="621"/>
        <end position="632"/>
    </location>
</feature>
<dbReference type="KEGG" id="tut:107365235"/>
<feature type="compositionally biased region" description="Polar residues" evidence="1">
    <location>
        <begin position="543"/>
        <end position="556"/>
    </location>
</feature>
<dbReference type="AlphaFoldDB" id="T1KKX4"/>
<keyword evidence="2" id="KW-0732">Signal</keyword>
<protein>
    <submittedName>
        <fullName evidence="3">Uncharacterized protein</fullName>
    </submittedName>
</protein>
<feature type="compositionally biased region" description="Polar residues" evidence="1">
    <location>
        <begin position="640"/>
        <end position="654"/>
    </location>
</feature>
<evidence type="ECO:0000256" key="2">
    <source>
        <dbReference type="SAM" id="SignalP"/>
    </source>
</evidence>
<proteinExistence type="predicted"/>
<feature type="chain" id="PRO_5004581493" evidence="2">
    <location>
        <begin position="23"/>
        <end position="837"/>
    </location>
</feature>
<keyword evidence="4" id="KW-1185">Reference proteome</keyword>
<feature type="region of interest" description="Disordered" evidence="1">
    <location>
        <begin position="590"/>
        <end position="705"/>
    </location>
</feature>
<organism evidence="3 4">
    <name type="scientific">Tetranychus urticae</name>
    <name type="common">Two-spotted spider mite</name>
    <dbReference type="NCBI Taxonomy" id="32264"/>
    <lineage>
        <taxon>Eukaryota</taxon>
        <taxon>Metazoa</taxon>
        <taxon>Ecdysozoa</taxon>
        <taxon>Arthropoda</taxon>
        <taxon>Chelicerata</taxon>
        <taxon>Arachnida</taxon>
        <taxon>Acari</taxon>
        <taxon>Acariformes</taxon>
        <taxon>Trombidiformes</taxon>
        <taxon>Prostigmata</taxon>
        <taxon>Eleutherengona</taxon>
        <taxon>Raphignathae</taxon>
        <taxon>Tetranychoidea</taxon>
        <taxon>Tetranychidae</taxon>
        <taxon>Tetranychus</taxon>
    </lineage>
</organism>
<feature type="compositionally biased region" description="Low complexity" evidence="1">
    <location>
        <begin position="691"/>
        <end position="705"/>
    </location>
</feature>
<accession>T1KKX4</accession>
<gene>
    <name evidence="3" type="primary">107365235</name>
</gene>
<evidence type="ECO:0000313" key="4">
    <source>
        <dbReference type="Proteomes" id="UP000015104"/>
    </source>
</evidence>
<reference evidence="4" key="1">
    <citation type="submission" date="2011-08" db="EMBL/GenBank/DDBJ databases">
        <authorList>
            <person name="Rombauts S."/>
        </authorList>
    </citation>
    <scope>NUCLEOTIDE SEQUENCE</scope>
    <source>
        <strain evidence="4">London</strain>
    </source>
</reference>
<evidence type="ECO:0000313" key="3">
    <source>
        <dbReference type="EnsemblMetazoa" id="tetur14g00360.1"/>
    </source>
</evidence>